<dbReference type="AlphaFoldDB" id="A0AAV9UDM5"/>
<dbReference type="Proteomes" id="UP001375240">
    <property type="component" value="Unassembled WGS sequence"/>
</dbReference>
<evidence type="ECO:0000256" key="2">
    <source>
        <dbReference type="SAM" id="SignalP"/>
    </source>
</evidence>
<feature type="signal peptide" evidence="2">
    <location>
        <begin position="1"/>
        <end position="19"/>
    </location>
</feature>
<evidence type="ECO:0000313" key="3">
    <source>
        <dbReference type="EMBL" id="KAK6338621.1"/>
    </source>
</evidence>
<feature type="chain" id="PRO_5043709865" evidence="2">
    <location>
        <begin position="20"/>
        <end position="293"/>
    </location>
</feature>
<evidence type="ECO:0000256" key="1">
    <source>
        <dbReference type="SAM" id="MobiDB-lite"/>
    </source>
</evidence>
<proteinExistence type="predicted"/>
<protein>
    <submittedName>
        <fullName evidence="3">Uncharacterized protein</fullName>
    </submittedName>
</protein>
<keyword evidence="4" id="KW-1185">Reference proteome</keyword>
<gene>
    <name evidence="3" type="ORF">TWF696_009432</name>
</gene>
<organism evidence="3 4">
    <name type="scientific">Orbilia brochopaga</name>
    <dbReference type="NCBI Taxonomy" id="3140254"/>
    <lineage>
        <taxon>Eukaryota</taxon>
        <taxon>Fungi</taxon>
        <taxon>Dikarya</taxon>
        <taxon>Ascomycota</taxon>
        <taxon>Pezizomycotina</taxon>
        <taxon>Orbiliomycetes</taxon>
        <taxon>Orbiliales</taxon>
        <taxon>Orbiliaceae</taxon>
        <taxon>Orbilia</taxon>
    </lineage>
</organism>
<feature type="region of interest" description="Disordered" evidence="1">
    <location>
        <begin position="213"/>
        <end position="241"/>
    </location>
</feature>
<reference evidence="3 4" key="1">
    <citation type="submission" date="2019-10" db="EMBL/GenBank/DDBJ databases">
        <authorList>
            <person name="Palmer J.M."/>
        </authorList>
    </citation>
    <scope>NUCLEOTIDE SEQUENCE [LARGE SCALE GENOMIC DNA]</scope>
    <source>
        <strain evidence="3 4">TWF696</strain>
    </source>
</reference>
<keyword evidence="2" id="KW-0732">Signal</keyword>
<name>A0AAV9UDM5_9PEZI</name>
<sequence>MGHLKYLPLVLLLSSTSLAKIADPRQNHVKKIDLSKRQLMDGLAVGSSCAEITGNKEDKICAITMDMVSCAPVCCMEKGKFVDGCPAGDKCDFSSDGLKCCPANQKSCGPRPTACVDFGRPTAINLDQVMCPSATPSCVTRNDGGAACTGADADISSPPTATSFPSMTDGDKRIMTPKITSSTTCTTIKATSGAGSTSTRRLVTSRDMLDTATMTRRPSTPTSESEIMEESSGASSGSASTRAGTMTISFASPTSISAVPAASSAQAGNGVEIKGSPAFGLLVALGVGMGVFF</sequence>
<evidence type="ECO:0000313" key="4">
    <source>
        <dbReference type="Proteomes" id="UP001375240"/>
    </source>
</evidence>
<comment type="caution">
    <text evidence="3">The sequence shown here is derived from an EMBL/GenBank/DDBJ whole genome shotgun (WGS) entry which is preliminary data.</text>
</comment>
<feature type="compositionally biased region" description="Low complexity" evidence="1">
    <location>
        <begin position="219"/>
        <end position="241"/>
    </location>
</feature>
<accession>A0AAV9UDM5</accession>
<dbReference type="EMBL" id="JAVHNQ010000009">
    <property type="protein sequence ID" value="KAK6338621.1"/>
    <property type="molecule type" value="Genomic_DNA"/>
</dbReference>